<protein>
    <submittedName>
        <fullName evidence="2">Uncharacterized protein</fullName>
    </submittedName>
</protein>
<dbReference type="AlphaFoldDB" id="A0A6J4KW29"/>
<sequence length="50" mass="5475">DLPRPPLERPFRRSPGCRGPHPPLSGADPADRRPGGRQCGIGDRIPSHRL</sequence>
<proteinExistence type="predicted"/>
<reference evidence="2" key="1">
    <citation type="submission" date="2020-02" db="EMBL/GenBank/DDBJ databases">
        <authorList>
            <person name="Meier V. D."/>
        </authorList>
    </citation>
    <scope>NUCLEOTIDE SEQUENCE</scope>
    <source>
        <strain evidence="2">AVDCRST_MAG90</strain>
    </source>
</reference>
<feature type="non-terminal residue" evidence="2">
    <location>
        <position position="1"/>
    </location>
</feature>
<evidence type="ECO:0000256" key="1">
    <source>
        <dbReference type="SAM" id="MobiDB-lite"/>
    </source>
</evidence>
<name>A0A6J4KW29_9HYPH</name>
<feature type="region of interest" description="Disordered" evidence="1">
    <location>
        <begin position="1"/>
        <end position="50"/>
    </location>
</feature>
<feature type="non-terminal residue" evidence="2">
    <location>
        <position position="50"/>
    </location>
</feature>
<dbReference type="EMBL" id="CADCUC010000138">
    <property type="protein sequence ID" value="CAA9315484.1"/>
    <property type="molecule type" value="Genomic_DNA"/>
</dbReference>
<organism evidence="2">
    <name type="scientific">uncultured Microvirga sp</name>
    <dbReference type="NCBI Taxonomy" id="412392"/>
    <lineage>
        <taxon>Bacteria</taxon>
        <taxon>Pseudomonadati</taxon>
        <taxon>Pseudomonadota</taxon>
        <taxon>Alphaproteobacteria</taxon>
        <taxon>Hyphomicrobiales</taxon>
        <taxon>Methylobacteriaceae</taxon>
        <taxon>Microvirga</taxon>
        <taxon>environmental samples</taxon>
    </lineage>
</organism>
<accession>A0A6J4KW29</accession>
<gene>
    <name evidence="2" type="ORF">AVDCRST_MAG90-728</name>
</gene>
<feature type="compositionally biased region" description="Basic and acidic residues" evidence="1">
    <location>
        <begin position="1"/>
        <end position="11"/>
    </location>
</feature>
<evidence type="ECO:0000313" key="2">
    <source>
        <dbReference type="EMBL" id="CAA9315484.1"/>
    </source>
</evidence>